<sequence>MIARTDADYEEIFDQVLRSDYHFCVVSELRSLEAEIYLLSSERGEGGSMTTYHTDQVRNMPGQIARLILQRYPSRSYEEELIRVAENLDIVFVMRELPGGAKRLDKICEIRLDPMTLEVSVHDLARWETEAGEWRYQNSLSQRTLEKLRRTAPDYVDVLLKSLQKLASIKPMTGDHVEVALSHMGSSKE</sequence>
<dbReference type="EMBL" id="BDQX01000136">
    <property type="protein sequence ID" value="GBG08093.1"/>
    <property type="molecule type" value="Genomic_DNA"/>
</dbReference>
<name>A0A2R5EWC7_9BACL</name>
<proteinExistence type="predicted"/>
<protein>
    <submittedName>
        <fullName evidence="1">Uncharacterized protein</fullName>
    </submittedName>
</protein>
<organism evidence="1 2">
    <name type="scientific">Paenibacillus agaridevorans</name>
    <dbReference type="NCBI Taxonomy" id="171404"/>
    <lineage>
        <taxon>Bacteria</taxon>
        <taxon>Bacillati</taxon>
        <taxon>Bacillota</taxon>
        <taxon>Bacilli</taxon>
        <taxon>Bacillales</taxon>
        <taxon>Paenibacillaceae</taxon>
        <taxon>Paenibacillus</taxon>
    </lineage>
</organism>
<dbReference type="RefSeq" id="WP_181376600.1">
    <property type="nucleotide sequence ID" value="NZ_BDQX01000136.1"/>
</dbReference>
<reference evidence="1 2" key="1">
    <citation type="submission" date="2017-08" db="EMBL/GenBank/DDBJ databases">
        <title>Substantial Increase in Enzyme Production by Combined Drug-Resistance Mutations in Paenibacillus agaridevorans.</title>
        <authorList>
            <person name="Tanaka Y."/>
            <person name="Funane K."/>
            <person name="Hosaka T."/>
            <person name="Shiwa Y."/>
            <person name="Fujita N."/>
            <person name="Miyazaki T."/>
            <person name="Yoshikawa H."/>
            <person name="Murakami K."/>
            <person name="Kasahara K."/>
            <person name="Inaoka T."/>
            <person name="Hiraga Y."/>
            <person name="Ochi K."/>
        </authorList>
    </citation>
    <scope>NUCLEOTIDE SEQUENCE [LARGE SCALE GENOMIC DNA]</scope>
    <source>
        <strain evidence="1 2">T-3040</strain>
    </source>
</reference>
<accession>A0A2R5EWC7</accession>
<dbReference type="Gene3D" id="3.40.50.300">
    <property type="entry name" value="P-loop containing nucleotide triphosphate hydrolases"/>
    <property type="match status" value="1"/>
</dbReference>
<dbReference type="InterPro" id="IPR027417">
    <property type="entry name" value="P-loop_NTPase"/>
</dbReference>
<keyword evidence="2" id="KW-1185">Reference proteome</keyword>
<comment type="caution">
    <text evidence="1">The sequence shown here is derived from an EMBL/GenBank/DDBJ whole genome shotgun (WGS) entry which is preliminary data.</text>
</comment>
<evidence type="ECO:0000313" key="2">
    <source>
        <dbReference type="Proteomes" id="UP000245202"/>
    </source>
</evidence>
<evidence type="ECO:0000313" key="1">
    <source>
        <dbReference type="EMBL" id="GBG08093.1"/>
    </source>
</evidence>
<dbReference type="Proteomes" id="UP000245202">
    <property type="component" value="Unassembled WGS sequence"/>
</dbReference>
<gene>
    <name evidence="1" type="ORF">PAT3040_02660</name>
</gene>
<dbReference type="AlphaFoldDB" id="A0A2R5EWC7"/>